<dbReference type="eggNOG" id="ENOG502T1X3">
    <property type="taxonomic scope" value="Eukaryota"/>
</dbReference>
<sequence>MARPDKYTTVLYPTDVPMPQPDGAIRVRFPKQFEFLGYYPVSLLNTGITVDSSPEFCVEFAGKLYAMRDAAAFAEFMRTPVRFARQKLTSKLPVRVAPIPLASLPTTIYLEKAVSNVLNKALEHVGKLRPKLPFMNMSDSAILILASCSRPRILGSRAMSATSGSSTCRRSPTAETWCASWRTK</sequence>
<proteinExistence type="predicted"/>
<dbReference type="AlphaFoldDB" id="A0A0L0SXU3"/>
<dbReference type="OrthoDB" id="439792at2759"/>
<evidence type="ECO:0000313" key="1">
    <source>
        <dbReference type="EMBL" id="KNE67311.1"/>
    </source>
</evidence>
<organism evidence="1 2">
    <name type="scientific">Allomyces macrogynus (strain ATCC 38327)</name>
    <name type="common">Allomyces javanicus var. macrogynus</name>
    <dbReference type="NCBI Taxonomy" id="578462"/>
    <lineage>
        <taxon>Eukaryota</taxon>
        <taxon>Fungi</taxon>
        <taxon>Fungi incertae sedis</taxon>
        <taxon>Blastocladiomycota</taxon>
        <taxon>Blastocladiomycetes</taxon>
        <taxon>Blastocladiales</taxon>
        <taxon>Blastocladiaceae</taxon>
        <taxon>Allomyces</taxon>
    </lineage>
</organism>
<evidence type="ECO:0000313" key="2">
    <source>
        <dbReference type="Proteomes" id="UP000054350"/>
    </source>
</evidence>
<keyword evidence="2" id="KW-1185">Reference proteome</keyword>
<reference evidence="2" key="2">
    <citation type="submission" date="2009-11" db="EMBL/GenBank/DDBJ databases">
        <title>The Genome Sequence of Allomyces macrogynus strain ATCC 38327.</title>
        <authorList>
            <consortium name="The Broad Institute Genome Sequencing Platform"/>
            <person name="Russ C."/>
            <person name="Cuomo C."/>
            <person name="Shea T."/>
            <person name="Young S.K."/>
            <person name="Zeng Q."/>
            <person name="Koehrsen M."/>
            <person name="Haas B."/>
            <person name="Borodovsky M."/>
            <person name="Guigo R."/>
            <person name="Alvarado L."/>
            <person name="Berlin A."/>
            <person name="Borenstein D."/>
            <person name="Chen Z."/>
            <person name="Engels R."/>
            <person name="Freedman E."/>
            <person name="Gellesch M."/>
            <person name="Goldberg J."/>
            <person name="Griggs A."/>
            <person name="Gujja S."/>
            <person name="Heiman D."/>
            <person name="Hepburn T."/>
            <person name="Howarth C."/>
            <person name="Jen D."/>
            <person name="Larson L."/>
            <person name="Lewis B."/>
            <person name="Mehta T."/>
            <person name="Park D."/>
            <person name="Pearson M."/>
            <person name="Roberts A."/>
            <person name="Saif S."/>
            <person name="Shenoy N."/>
            <person name="Sisk P."/>
            <person name="Stolte C."/>
            <person name="Sykes S."/>
            <person name="Walk T."/>
            <person name="White J."/>
            <person name="Yandava C."/>
            <person name="Burger G."/>
            <person name="Gray M.W."/>
            <person name="Holland P.W.H."/>
            <person name="King N."/>
            <person name="Lang F.B.F."/>
            <person name="Roger A.J."/>
            <person name="Ruiz-Trillo I."/>
            <person name="Lander E."/>
            <person name="Nusbaum C."/>
        </authorList>
    </citation>
    <scope>NUCLEOTIDE SEQUENCE [LARGE SCALE GENOMIC DNA]</scope>
    <source>
        <strain evidence="2">ATCC 38327</strain>
    </source>
</reference>
<accession>A0A0L0SXU3</accession>
<dbReference type="STRING" id="578462.A0A0L0SXU3"/>
<dbReference type="Proteomes" id="UP000054350">
    <property type="component" value="Unassembled WGS sequence"/>
</dbReference>
<gene>
    <name evidence="1" type="ORF">AMAG_12376</name>
</gene>
<protein>
    <submittedName>
        <fullName evidence="1">Uncharacterized protein</fullName>
    </submittedName>
</protein>
<dbReference type="EMBL" id="GG745352">
    <property type="protein sequence ID" value="KNE67311.1"/>
    <property type="molecule type" value="Genomic_DNA"/>
</dbReference>
<dbReference type="VEuPathDB" id="FungiDB:AMAG_12376"/>
<name>A0A0L0SXU3_ALLM3</name>
<reference evidence="1 2" key="1">
    <citation type="submission" date="2009-11" db="EMBL/GenBank/DDBJ databases">
        <title>Annotation of Allomyces macrogynus ATCC 38327.</title>
        <authorList>
            <consortium name="The Broad Institute Genome Sequencing Platform"/>
            <person name="Russ C."/>
            <person name="Cuomo C."/>
            <person name="Burger G."/>
            <person name="Gray M.W."/>
            <person name="Holland P.W.H."/>
            <person name="King N."/>
            <person name="Lang F.B.F."/>
            <person name="Roger A.J."/>
            <person name="Ruiz-Trillo I."/>
            <person name="Young S.K."/>
            <person name="Zeng Q."/>
            <person name="Gargeya S."/>
            <person name="Fitzgerald M."/>
            <person name="Haas B."/>
            <person name="Abouelleil A."/>
            <person name="Alvarado L."/>
            <person name="Arachchi H.M."/>
            <person name="Berlin A."/>
            <person name="Chapman S.B."/>
            <person name="Gearin G."/>
            <person name="Goldberg J."/>
            <person name="Griggs A."/>
            <person name="Gujja S."/>
            <person name="Hansen M."/>
            <person name="Heiman D."/>
            <person name="Howarth C."/>
            <person name="Larimer J."/>
            <person name="Lui A."/>
            <person name="MacDonald P.J.P."/>
            <person name="McCowen C."/>
            <person name="Montmayeur A."/>
            <person name="Murphy C."/>
            <person name="Neiman D."/>
            <person name="Pearson M."/>
            <person name="Priest M."/>
            <person name="Roberts A."/>
            <person name="Saif S."/>
            <person name="Shea T."/>
            <person name="Sisk P."/>
            <person name="Stolte C."/>
            <person name="Sykes S."/>
            <person name="Wortman J."/>
            <person name="Nusbaum C."/>
            <person name="Birren B."/>
        </authorList>
    </citation>
    <scope>NUCLEOTIDE SEQUENCE [LARGE SCALE GENOMIC DNA]</scope>
    <source>
        <strain evidence="1 2">ATCC 38327</strain>
    </source>
</reference>